<reference evidence="2 3" key="1">
    <citation type="submission" date="2020-06" db="EMBL/GenBank/DDBJ databases">
        <title>High-quality draft genome of sulfate reducer Desulfobacter latus type strain AcrS2 isolated from marine sediment.</title>
        <authorList>
            <person name="Hoppe M."/>
            <person name="Larsen C.K."/>
            <person name="Marshall I.P.G."/>
            <person name="Schramm A."/>
            <person name="Marietou A.G."/>
        </authorList>
    </citation>
    <scope>NUCLEOTIDE SEQUENCE [LARGE SCALE GENOMIC DNA]</scope>
    <source>
        <strain evidence="2 3">AcRS2</strain>
    </source>
</reference>
<proteinExistence type="predicted"/>
<dbReference type="EMBL" id="JACADJ010000224">
    <property type="protein sequence ID" value="NWH07020.1"/>
    <property type="molecule type" value="Genomic_DNA"/>
</dbReference>
<accession>A0A850T3S4</accession>
<sequence length="72" mass="8321">MNDYMHKASRLIINYAVETQTGTIIIGENEGWKQKIKIGKKNNQNFVSVPLDRLKEMIAYKGEDYGIRVVFT</sequence>
<dbReference type="Proteomes" id="UP000553343">
    <property type="component" value="Unassembled WGS sequence"/>
</dbReference>
<protein>
    <submittedName>
        <fullName evidence="2">IS200/IS605 family element transposase accessory protein TnpB</fullName>
    </submittedName>
</protein>
<dbReference type="NCBIfam" id="TIGR01766">
    <property type="entry name" value="IS200/IS605 family accessory protein TnpB-like domain"/>
    <property type="match status" value="1"/>
</dbReference>
<dbReference type="RefSeq" id="WP_178368446.1">
    <property type="nucleotide sequence ID" value="NZ_JACADJ010000224.1"/>
</dbReference>
<organism evidence="2 3">
    <name type="scientific">Desulfobacter latus</name>
    <dbReference type="NCBI Taxonomy" id="2292"/>
    <lineage>
        <taxon>Bacteria</taxon>
        <taxon>Pseudomonadati</taxon>
        <taxon>Thermodesulfobacteriota</taxon>
        <taxon>Desulfobacteria</taxon>
        <taxon>Desulfobacterales</taxon>
        <taxon>Desulfobacteraceae</taxon>
        <taxon>Desulfobacter</taxon>
    </lineage>
</organism>
<keyword evidence="1" id="KW-0238">DNA-binding</keyword>
<evidence type="ECO:0000313" key="2">
    <source>
        <dbReference type="EMBL" id="NWH07020.1"/>
    </source>
</evidence>
<dbReference type="AlphaFoldDB" id="A0A850T3S4"/>
<comment type="caution">
    <text evidence="2">The sequence shown here is derived from an EMBL/GenBank/DDBJ whole genome shotgun (WGS) entry which is preliminary data.</text>
</comment>
<evidence type="ECO:0000256" key="1">
    <source>
        <dbReference type="ARBA" id="ARBA00023125"/>
    </source>
</evidence>
<keyword evidence="3" id="KW-1185">Reference proteome</keyword>
<feature type="non-terminal residue" evidence="2">
    <location>
        <position position="72"/>
    </location>
</feature>
<evidence type="ECO:0000313" key="3">
    <source>
        <dbReference type="Proteomes" id="UP000553343"/>
    </source>
</evidence>
<dbReference type="GO" id="GO:0003677">
    <property type="term" value="F:DNA binding"/>
    <property type="evidence" value="ECO:0007669"/>
    <property type="project" value="UniProtKB-KW"/>
</dbReference>
<dbReference type="InterPro" id="IPR010095">
    <property type="entry name" value="Cas12f1-like_TNB"/>
</dbReference>
<name>A0A850T3S4_9BACT</name>
<gene>
    <name evidence="2" type="primary">tnpB</name>
    <name evidence="2" type="ORF">HXW94_18985</name>
</gene>